<reference evidence="1 2" key="1">
    <citation type="submission" date="2024-01" db="EMBL/GenBank/DDBJ databases">
        <title>The genome of the rayed Mediterranean limpet Patella caerulea (Linnaeus, 1758).</title>
        <authorList>
            <person name="Anh-Thu Weber A."/>
            <person name="Halstead-Nussloch G."/>
        </authorList>
    </citation>
    <scope>NUCLEOTIDE SEQUENCE [LARGE SCALE GENOMIC DNA]</scope>
    <source>
        <strain evidence="1">AATW-2023a</strain>
        <tissue evidence="1">Whole specimen</tissue>
    </source>
</reference>
<gene>
    <name evidence="1" type="ORF">SNE40_011020</name>
</gene>
<organism evidence="1 2">
    <name type="scientific">Patella caerulea</name>
    <name type="common">Rayed Mediterranean limpet</name>
    <dbReference type="NCBI Taxonomy" id="87958"/>
    <lineage>
        <taxon>Eukaryota</taxon>
        <taxon>Metazoa</taxon>
        <taxon>Spiralia</taxon>
        <taxon>Lophotrochozoa</taxon>
        <taxon>Mollusca</taxon>
        <taxon>Gastropoda</taxon>
        <taxon>Patellogastropoda</taxon>
        <taxon>Patelloidea</taxon>
        <taxon>Patellidae</taxon>
        <taxon>Patella</taxon>
    </lineage>
</organism>
<dbReference type="EMBL" id="JAZGQO010000007">
    <property type="protein sequence ID" value="KAK6183563.1"/>
    <property type="molecule type" value="Genomic_DNA"/>
</dbReference>
<dbReference type="AlphaFoldDB" id="A0AAN8K250"/>
<dbReference type="Pfam" id="PF14929">
    <property type="entry name" value="TAF1_subA"/>
    <property type="match status" value="1"/>
</dbReference>
<evidence type="ECO:0000313" key="1">
    <source>
        <dbReference type="EMBL" id="KAK6183563.1"/>
    </source>
</evidence>
<comment type="caution">
    <text evidence="1">The sequence shown here is derived from an EMBL/GenBank/DDBJ whole genome shotgun (WGS) entry which is preliminary data.</text>
</comment>
<keyword evidence="2" id="KW-1185">Reference proteome</keyword>
<proteinExistence type="predicted"/>
<dbReference type="Proteomes" id="UP001347796">
    <property type="component" value="Unassembled WGS sequence"/>
</dbReference>
<name>A0AAN8K250_PATCE</name>
<dbReference type="PANTHER" id="PTHR32122:SF1">
    <property type="entry name" value="TATA BOX-BINDING PROTEIN-ASSOCIATED FACTOR RNA POLYMERASE I SUBUNIT A"/>
    <property type="match status" value="1"/>
</dbReference>
<dbReference type="InterPro" id="IPR052669">
    <property type="entry name" value="SL1/TIF-IB_Component"/>
</dbReference>
<evidence type="ECO:0000313" key="2">
    <source>
        <dbReference type="Proteomes" id="UP001347796"/>
    </source>
</evidence>
<protein>
    <submittedName>
        <fullName evidence="1">Uncharacterized protein</fullName>
    </submittedName>
</protein>
<sequence length="480" mass="56802">MSDIEEVDDDDLKNIVKLFVALCRKRPFDHDATSTIVTLSSRLKPEVHRLDEVLEWFEGMKLKVTFTHKAADSLENMKYDPRTCKMSVNIMSLLRECVLTHRWAESVQLLQPLSEEVYMTLSPIWKVSMEVMLKNPDQYHDIVDKMVRRLSHCAYDLDRHEIVLDYLLYLLSHGQYKNIQDLPGVKENVRSTITERISEVKNLYSAYAGLMWYGEWLRLKDEYDRQKDGSPDRDINTLSSSFIGNQTSNLRSKMDNLAHRISELWIGLVDKTGVWDIFLYKLIEVYEEQGKLEEAEDILKKYQAKNDKNISIYKQMYYFYVRHQFPTIDIINSLKGLVKLDPSSSKVIDLYQYLIVQDPPEIDYLTSILFCMMDYSIWQNDVKTWTYFTNHIVQVFINYPDNVKFLKKQWKNRDDIWPDFHFHVNSVDPRWTSQNLLEQKALCCALLNNIDNEYTTAAKQYLQPDHWLKIQNTLDKCLDT</sequence>
<accession>A0AAN8K250</accession>
<dbReference type="GO" id="GO:0006360">
    <property type="term" value="P:transcription by RNA polymerase I"/>
    <property type="evidence" value="ECO:0007669"/>
    <property type="project" value="InterPro"/>
</dbReference>
<dbReference type="InterPro" id="IPR039495">
    <property type="entry name" value="TAF1A"/>
</dbReference>
<dbReference type="GO" id="GO:0000120">
    <property type="term" value="C:RNA polymerase I transcription regulator complex"/>
    <property type="evidence" value="ECO:0007669"/>
    <property type="project" value="InterPro"/>
</dbReference>
<dbReference type="PANTHER" id="PTHR32122">
    <property type="entry name" value="TATA BOX-BINDING PROTEIN ASSOCIATED FACTOR RNA POLYMERASE I SUBUNIT A"/>
    <property type="match status" value="1"/>
</dbReference>